<protein>
    <submittedName>
        <fullName evidence="2">Ketopantoate reductase family protein</fullName>
    </submittedName>
</protein>
<dbReference type="RefSeq" id="WP_209746237.1">
    <property type="nucleotide sequence ID" value="NZ_JBHSMH010000090.1"/>
</dbReference>
<evidence type="ECO:0000259" key="1">
    <source>
        <dbReference type="Pfam" id="PF02558"/>
    </source>
</evidence>
<sequence>MNKPNILIVGAGAVGLSVGYHLSLSGADITFLVREGRKAAFQSPQQLYCYDDATLKNFAGFSVIENVAELADKSFQFIIITLDGNASLTTEGIALLRKLGGTVRASKATVIMCGAGIGLREHYLKVMQIAEDRLLRGVLSGMLSHQGNANLPVHAPTDPAQVAMAVVCYKHTANRVGFQVETNNKAAANQFAKIYNRSEVSRCGQISPALFNIFSCIAFPAYAACDIMGWPDFSKVVANKELWRLAIRAQGEISALPQHGLLGRLMALFLRPSMMAKVHIKMERDMLPLDYQAFNRFHHGGKVRTQDVESMQNSLAEGQRRGRRMTALQELLKRLSEHEAASKATV</sequence>
<feature type="domain" description="Ketopantoate reductase N-terminal" evidence="1">
    <location>
        <begin position="6"/>
        <end position="44"/>
    </location>
</feature>
<name>A0ABW0LZL9_9BACL</name>
<dbReference type="EMBL" id="JBHSMH010000090">
    <property type="protein sequence ID" value="MFC5471198.1"/>
    <property type="molecule type" value="Genomic_DNA"/>
</dbReference>
<dbReference type="Pfam" id="PF02558">
    <property type="entry name" value="ApbA"/>
    <property type="match status" value="1"/>
</dbReference>
<proteinExistence type="predicted"/>
<dbReference type="Proteomes" id="UP001596105">
    <property type="component" value="Unassembled WGS sequence"/>
</dbReference>
<organism evidence="2 3">
    <name type="scientific">Cohnella suwonensis</name>
    <dbReference type="NCBI Taxonomy" id="696072"/>
    <lineage>
        <taxon>Bacteria</taxon>
        <taxon>Bacillati</taxon>
        <taxon>Bacillota</taxon>
        <taxon>Bacilli</taxon>
        <taxon>Bacillales</taxon>
        <taxon>Paenibacillaceae</taxon>
        <taxon>Cohnella</taxon>
    </lineage>
</organism>
<keyword evidence="3" id="KW-1185">Reference proteome</keyword>
<evidence type="ECO:0000313" key="3">
    <source>
        <dbReference type="Proteomes" id="UP001596105"/>
    </source>
</evidence>
<evidence type="ECO:0000313" key="2">
    <source>
        <dbReference type="EMBL" id="MFC5471198.1"/>
    </source>
</evidence>
<dbReference type="InterPro" id="IPR013332">
    <property type="entry name" value="KPR_N"/>
</dbReference>
<comment type="caution">
    <text evidence="2">The sequence shown here is derived from an EMBL/GenBank/DDBJ whole genome shotgun (WGS) entry which is preliminary data.</text>
</comment>
<dbReference type="Gene3D" id="3.40.50.720">
    <property type="entry name" value="NAD(P)-binding Rossmann-like Domain"/>
    <property type="match status" value="1"/>
</dbReference>
<gene>
    <name evidence="2" type="ORF">ACFPPD_21145</name>
</gene>
<reference evidence="3" key="1">
    <citation type="journal article" date="2019" name="Int. J. Syst. Evol. Microbiol.">
        <title>The Global Catalogue of Microorganisms (GCM) 10K type strain sequencing project: providing services to taxonomists for standard genome sequencing and annotation.</title>
        <authorList>
            <consortium name="The Broad Institute Genomics Platform"/>
            <consortium name="The Broad Institute Genome Sequencing Center for Infectious Disease"/>
            <person name="Wu L."/>
            <person name="Ma J."/>
        </authorList>
    </citation>
    <scope>NUCLEOTIDE SEQUENCE [LARGE SCALE GENOMIC DNA]</scope>
    <source>
        <strain evidence="3">CCUG 57113</strain>
    </source>
</reference>
<accession>A0ABW0LZL9</accession>